<dbReference type="GO" id="GO:0010181">
    <property type="term" value="F:FMN binding"/>
    <property type="evidence" value="ECO:0007669"/>
    <property type="project" value="InterPro"/>
</dbReference>
<evidence type="ECO:0000256" key="3">
    <source>
        <dbReference type="ARBA" id="ARBA00022982"/>
    </source>
</evidence>
<accession>A0A7V3PSV2</accession>
<evidence type="ECO:0000313" key="6">
    <source>
        <dbReference type="EMBL" id="HGD12727.1"/>
    </source>
</evidence>
<dbReference type="InterPro" id="IPR018527">
    <property type="entry name" value="Rubredoxin_Fe_BS"/>
</dbReference>
<dbReference type="PANTHER" id="PTHR47627">
    <property type="entry name" value="RUBREDOXIN"/>
    <property type="match status" value="1"/>
</dbReference>
<evidence type="ECO:0000256" key="1">
    <source>
        <dbReference type="ARBA" id="ARBA00022448"/>
    </source>
</evidence>
<dbReference type="FunFam" id="2.20.28.10:FF:000001">
    <property type="entry name" value="Rubredoxin"/>
    <property type="match status" value="1"/>
</dbReference>
<dbReference type="InterPro" id="IPR002563">
    <property type="entry name" value="Flavin_Rdtase-like_dom"/>
</dbReference>
<comment type="caution">
    <text evidence="6">The sequence shown here is derived from an EMBL/GenBank/DDBJ whole genome shotgun (WGS) entry which is preliminary data.</text>
</comment>
<dbReference type="NCBIfam" id="NF045768">
    <property type="entry name" value="RubredRD"/>
    <property type="match status" value="1"/>
</dbReference>
<dbReference type="InterPro" id="IPR012349">
    <property type="entry name" value="Split_barrel_FMN-bd"/>
</dbReference>
<dbReference type="AlphaFoldDB" id="A0A7V3PSV2"/>
<dbReference type="SUPFAM" id="SSF57802">
    <property type="entry name" value="Rubredoxin-like"/>
    <property type="match status" value="1"/>
</dbReference>
<dbReference type="PROSITE" id="PS50903">
    <property type="entry name" value="RUBREDOXIN_LIKE"/>
    <property type="match status" value="1"/>
</dbReference>
<sequence length="236" mass="26300">MDQQALDKFTYGLYLVSSRDGEQRNGLVVNTVVQVALTPTLVSVAINKNSLTNEYIRKSGVFGISVLDKDTPMEFIGRFGFRSGREFDKFEGVNYENGITGVPLITDYAVSLIEARVREMVDCNTHTLFIGEVVTARIIKNTEPLTYAYYHLVKKGKTGKGAPTYRQEKRDVQEIIKKEGSKKMQRYVCTVCGYVYDPATGDPENGIPAGTPFENLPADWVCPVCGAAKDQFEPEE</sequence>
<dbReference type="PRINTS" id="PR00163">
    <property type="entry name" value="RUBREDOXIN"/>
</dbReference>
<dbReference type="InterPro" id="IPR024935">
    <property type="entry name" value="Rubredoxin_dom"/>
</dbReference>
<gene>
    <name evidence="6" type="ORF">ENX16_01395</name>
</gene>
<dbReference type="Pfam" id="PF01613">
    <property type="entry name" value="Flavin_Reduct"/>
    <property type="match status" value="1"/>
</dbReference>
<dbReference type="SMART" id="SM00903">
    <property type="entry name" value="Flavin_Reduct"/>
    <property type="match status" value="1"/>
</dbReference>
<dbReference type="CDD" id="cd00730">
    <property type="entry name" value="rubredoxin"/>
    <property type="match status" value="1"/>
</dbReference>
<reference evidence="6" key="1">
    <citation type="journal article" date="2020" name="mSystems">
        <title>Genome- and Community-Level Interaction Insights into Carbon Utilization and Element Cycling Functions of Hydrothermarchaeota in Hydrothermal Sediment.</title>
        <authorList>
            <person name="Zhou Z."/>
            <person name="Liu Y."/>
            <person name="Xu W."/>
            <person name="Pan J."/>
            <person name="Luo Z.H."/>
            <person name="Li M."/>
        </authorList>
    </citation>
    <scope>NUCLEOTIDE SEQUENCE [LARGE SCALE GENOMIC DNA]</scope>
    <source>
        <strain evidence="6">SpSt-914</strain>
    </source>
</reference>
<evidence type="ECO:0000259" key="5">
    <source>
        <dbReference type="PROSITE" id="PS50903"/>
    </source>
</evidence>
<dbReference type="GO" id="GO:0005506">
    <property type="term" value="F:iron ion binding"/>
    <property type="evidence" value="ECO:0007669"/>
    <property type="project" value="InterPro"/>
</dbReference>
<keyword evidence="4" id="KW-0408">Iron</keyword>
<dbReference type="Gene3D" id="2.30.110.10">
    <property type="entry name" value="Electron Transport, Fmn-binding Protein, Chain A"/>
    <property type="match status" value="1"/>
</dbReference>
<protein>
    <submittedName>
        <fullName evidence="6">High molecular weight rubredoxin</fullName>
    </submittedName>
</protein>
<dbReference type="SUPFAM" id="SSF50475">
    <property type="entry name" value="FMN-binding split barrel"/>
    <property type="match status" value="1"/>
</dbReference>
<keyword evidence="1" id="KW-0813">Transport</keyword>
<dbReference type="InterPro" id="IPR024934">
    <property type="entry name" value="Rubredoxin-like_dom"/>
</dbReference>
<proteinExistence type="predicted"/>
<dbReference type="InterPro" id="IPR050526">
    <property type="entry name" value="Rubredoxin_ET"/>
</dbReference>
<keyword evidence="2" id="KW-0479">Metal-binding</keyword>
<dbReference type="PANTHER" id="PTHR47627:SF1">
    <property type="entry name" value="RUBREDOXIN-1-RELATED"/>
    <property type="match status" value="1"/>
</dbReference>
<dbReference type="GO" id="GO:0016646">
    <property type="term" value="F:oxidoreductase activity, acting on the CH-NH group of donors, NAD or NADP as acceptor"/>
    <property type="evidence" value="ECO:0007669"/>
    <property type="project" value="UniProtKB-ARBA"/>
</dbReference>
<dbReference type="GO" id="GO:0009055">
    <property type="term" value="F:electron transfer activity"/>
    <property type="evidence" value="ECO:0007669"/>
    <property type="project" value="TreeGrafter"/>
</dbReference>
<dbReference type="GO" id="GO:0043448">
    <property type="term" value="P:alkane catabolic process"/>
    <property type="evidence" value="ECO:0007669"/>
    <property type="project" value="TreeGrafter"/>
</dbReference>
<dbReference type="PROSITE" id="PS00202">
    <property type="entry name" value="RUBREDOXIN"/>
    <property type="match status" value="1"/>
</dbReference>
<dbReference type="Gene3D" id="2.20.28.10">
    <property type="match status" value="1"/>
</dbReference>
<keyword evidence="3" id="KW-0249">Electron transport</keyword>
<name>A0A7V3PSV2_UNCW3</name>
<organism evidence="6">
    <name type="scientific">candidate division WOR-3 bacterium</name>
    <dbReference type="NCBI Taxonomy" id="2052148"/>
    <lineage>
        <taxon>Bacteria</taxon>
        <taxon>Bacteria division WOR-3</taxon>
    </lineage>
</organism>
<dbReference type="EMBL" id="DTMZ01000022">
    <property type="protein sequence ID" value="HGD12727.1"/>
    <property type="molecule type" value="Genomic_DNA"/>
</dbReference>
<feature type="domain" description="Rubredoxin-like" evidence="5">
    <location>
        <begin position="184"/>
        <end position="235"/>
    </location>
</feature>
<evidence type="ECO:0000256" key="4">
    <source>
        <dbReference type="ARBA" id="ARBA00023004"/>
    </source>
</evidence>
<evidence type="ECO:0000256" key="2">
    <source>
        <dbReference type="ARBA" id="ARBA00022723"/>
    </source>
</evidence>
<dbReference type="Pfam" id="PF00301">
    <property type="entry name" value="Rubredoxin"/>
    <property type="match status" value="1"/>
</dbReference>